<gene>
    <name evidence="1" type="ORF">SAMN05421803_10913</name>
</gene>
<dbReference type="GO" id="GO:0016874">
    <property type="term" value="F:ligase activity"/>
    <property type="evidence" value="ECO:0007669"/>
    <property type="project" value="UniProtKB-KW"/>
</dbReference>
<dbReference type="EMBL" id="FQZK01000009">
    <property type="protein sequence ID" value="SHJ73275.1"/>
    <property type="molecule type" value="Genomic_DNA"/>
</dbReference>
<dbReference type="STRING" id="758803.SAMN05421803_10913"/>
<dbReference type="InterPro" id="IPR042099">
    <property type="entry name" value="ANL_N_sf"/>
</dbReference>
<keyword evidence="1" id="KW-0436">Ligase</keyword>
<sequence>MAPEEIDPRRLSAELLRSDALTDAPWSLDWSAVGDPGPVLAEALGPTTEFHSSGSATGVGRPWCRTWEQLWAEAGLLADLVRGEEPGAVLTFAPPRHLYGMLAGVLVPARLGLPVVYLPRYGALPDAGSRRRWAVMAIPWTFRMLARRAAWVEAAERLTLLHSTAMLPSSAQALLTGPAGAKISLTEIFGSTESGGVAVRRASSGTPDWTLFEDVEFADGAPGADAEEPLCVRGPRLAFPHGQAPPARCRMDDHVRRTGPRSFRFSGRRERLVNVNGRRWNLDFLEETLREGIACADLACVPVRDDLVGEHFELVIVPGPGGPPAGAELGAALARLPVQPRAVRSAEHIDRSDTGKLRTLH</sequence>
<dbReference type="OrthoDB" id="9787658at2"/>
<keyword evidence="2" id="KW-1185">Reference proteome</keyword>
<dbReference type="SUPFAM" id="SSF56801">
    <property type="entry name" value="Acetyl-CoA synthetase-like"/>
    <property type="match status" value="1"/>
</dbReference>
<organism evidence="1 2">
    <name type="scientific">Nocardiopsis flavescens</name>
    <dbReference type="NCBI Taxonomy" id="758803"/>
    <lineage>
        <taxon>Bacteria</taxon>
        <taxon>Bacillati</taxon>
        <taxon>Actinomycetota</taxon>
        <taxon>Actinomycetes</taxon>
        <taxon>Streptosporangiales</taxon>
        <taxon>Nocardiopsidaceae</taxon>
        <taxon>Nocardiopsis</taxon>
    </lineage>
</organism>
<protein>
    <submittedName>
        <fullName evidence="1">Acyl-CoA synthetase (AMP-forming)/AMP-acid ligase II</fullName>
    </submittedName>
</protein>
<evidence type="ECO:0000313" key="2">
    <source>
        <dbReference type="Proteomes" id="UP000184452"/>
    </source>
</evidence>
<dbReference type="Gene3D" id="3.40.50.12780">
    <property type="entry name" value="N-terminal domain of ligase-like"/>
    <property type="match status" value="1"/>
</dbReference>
<dbReference type="Proteomes" id="UP000184452">
    <property type="component" value="Unassembled WGS sequence"/>
</dbReference>
<dbReference type="AlphaFoldDB" id="A0A1M6LQ23"/>
<dbReference type="RefSeq" id="WP_073380093.1">
    <property type="nucleotide sequence ID" value="NZ_FQZK01000009.1"/>
</dbReference>
<accession>A0A1M6LQ23</accession>
<evidence type="ECO:0000313" key="1">
    <source>
        <dbReference type="EMBL" id="SHJ73275.1"/>
    </source>
</evidence>
<reference evidence="1 2" key="1">
    <citation type="submission" date="2016-11" db="EMBL/GenBank/DDBJ databases">
        <authorList>
            <person name="Jaros S."/>
            <person name="Januszkiewicz K."/>
            <person name="Wedrychowicz H."/>
        </authorList>
    </citation>
    <scope>NUCLEOTIDE SEQUENCE [LARGE SCALE GENOMIC DNA]</scope>
    <source>
        <strain evidence="1 2">CGMCC 4.5723</strain>
    </source>
</reference>
<proteinExistence type="predicted"/>
<name>A0A1M6LQ23_9ACTN</name>